<reference evidence="2" key="2">
    <citation type="submission" date="2025-09" db="UniProtKB">
        <authorList>
            <consortium name="Ensembl"/>
        </authorList>
    </citation>
    <scope>IDENTIFICATION</scope>
</reference>
<protein>
    <submittedName>
        <fullName evidence="2">BicC family RNA binding protein 1a</fullName>
    </submittedName>
</protein>
<reference evidence="2" key="1">
    <citation type="submission" date="2025-08" db="UniProtKB">
        <authorList>
            <consortium name="Ensembl"/>
        </authorList>
    </citation>
    <scope>IDENTIFICATION</scope>
</reference>
<organism evidence="2 3">
    <name type="scientific">Cyprinus carpio</name>
    <name type="common">Common carp</name>
    <dbReference type="NCBI Taxonomy" id="7962"/>
    <lineage>
        <taxon>Eukaryota</taxon>
        <taxon>Metazoa</taxon>
        <taxon>Chordata</taxon>
        <taxon>Craniata</taxon>
        <taxon>Vertebrata</taxon>
        <taxon>Euteleostomi</taxon>
        <taxon>Actinopterygii</taxon>
        <taxon>Neopterygii</taxon>
        <taxon>Teleostei</taxon>
        <taxon>Ostariophysi</taxon>
        <taxon>Cypriniformes</taxon>
        <taxon>Cyprinidae</taxon>
        <taxon>Cyprininae</taxon>
        <taxon>Cyprinus</taxon>
    </lineage>
</organism>
<dbReference type="Proteomes" id="UP000694427">
    <property type="component" value="Unplaced"/>
</dbReference>
<feature type="compositionally biased region" description="Basic and acidic residues" evidence="1">
    <location>
        <begin position="8"/>
        <end position="21"/>
    </location>
</feature>
<sequence length="218" mass="24578">MAEPLSFMHHDQGSSSERSDDSPSAVSEDDSSGHCGHISPPDPDWTEERFRVDRKKLETMLLAASEGRINGGEDFFQKDAIGCGGKGKDIFKCIVNPIFLKSSDPFERYVLVRHKNKPQTPKLLCGLSEISLICRLEPKKAVKRESESRSGIKTYRTHSSTAAQRKHTEWKWELALCLDKLFTCFIPSEMFGFPSGMFDCVFAWFKVISVECSDVNMS</sequence>
<evidence type="ECO:0000256" key="1">
    <source>
        <dbReference type="SAM" id="MobiDB-lite"/>
    </source>
</evidence>
<name>A0A8C1GXG5_CYPCA</name>
<dbReference type="AlphaFoldDB" id="A0A8C1GXG5"/>
<accession>A0A8C1GXG5</accession>
<proteinExistence type="predicted"/>
<feature type="region of interest" description="Disordered" evidence="1">
    <location>
        <begin position="1"/>
        <end position="47"/>
    </location>
</feature>
<evidence type="ECO:0000313" key="2">
    <source>
        <dbReference type="Ensembl" id="ENSCCRP00010015305.1"/>
    </source>
</evidence>
<dbReference type="Ensembl" id="ENSCCRT00010016656.1">
    <property type="protein sequence ID" value="ENSCCRP00010015305.1"/>
    <property type="gene ID" value="ENSCCRG00010006563.1"/>
</dbReference>
<evidence type="ECO:0000313" key="3">
    <source>
        <dbReference type="Proteomes" id="UP000694427"/>
    </source>
</evidence>
<keyword evidence="3" id="KW-1185">Reference proteome</keyword>